<dbReference type="Proteomes" id="UP001221757">
    <property type="component" value="Unassembled WGS sequence"/>
</dbReference>
<evidence type="ECO:0000256" key="1">
    <source>
        <dbReference type="SAM" id="MobiDB-lite"/>
    </source>
</evidence>
<feature type="compositionally biased region" description="Basic and acidic residues" evidence="1">
    <location>
        <begin position="155"/>
        <end position="171"/>
    </location>
</feature>
<sequence>MPPRPPQRSASPLAVPGPSAAASEALGRQGRVTGTRRDSSRSSSDSSGDEYQNPHQPGPQLHRAQFSPPVTRGWKREHTAQPEFSAQDPTTPTPIQKSHNKGRAQNLSGSQQKNITLRLPSTRPTLIGSHSPHTPEQHQQQLLPPVRLTGSTRRSSPEKRGAAETSCHRDSASMPLPPPPRRGAVESMPLVSGDVVPGRARSGLAAFAANAQNEALNVITPAQTRQQQRPTVFQPARTRVPTTTVPSVRFAAPPHQPPFRHPLGFLPQQQPPGFLPQQALPHLPPFRQPSGILPQQALPHAAPLCPHVEAVETPQDQLTKFLSTFLVAAQSNQASSLPVPQNSSRIQLSGALDRFISRPPLPQSFIELDSHALVYPRVPVRILEAGWDRPIPLPAITYRQCIAAAMSTAPVNDNALAVVEGVIEVRPIELNLSKQESISPSDFADAYRFFPAMICRHLRGPDGQIGGVYAGEVTDAFAAHYEGMAQRLDFRSNFLCYVLYDIRIRHYFQAARVDNIFNPAYFQQRLFDEIVSARNNAIVAWLEANITYPPSSSYHHERGHSPRCNSPSRRSHSEALPWRNDSSFRNDNPFRGPSPIRGRGVGDESRDNDRGREGRGPRAPNTTCCILCGKTGHHSLGCKHTPLYLSKNTNGLWARNGLLFCFSFNIRGCNKGAGCVFSHACTLCGKSHSAQSCTV</sequence>
<feature type="compositionally biased region" description="Basic and acidic residues" evidence="1">
    <location>
        <begin position="600"/>
        <end position="616"/>
    </location>
</feature>
<protein>
    <submittedName>
        <fullName evidence="2">Uncharacterized protein</fullName>
    </submittedName>
</protein>
<feature type="compositionally biased region" description="Polar residues" evidence="1">
    <location>
        <begin position="82"/>
        <end position="115"/>
    </location>
</feature>
<dbReference type="EMBL" id="JARKIE010000023">
    <property type="protein sequence ID" value="KAJ7699260.1"/>
    <property type="molecule type" value="Genomic_DNA"/>
</dbReference>
<feature type="region of interest" description="Disordered" evidence="1">
    <location>
        <begin position="1"/>
        <end position="183"/>
    </location>
</feature>
<keyword evidence="3" id="KW-1185">Reference proteome</keyword>
<comment type="caution">
    <text evidence="2">The sequence shown here is derived from an EMBL/GenBank/DDBJ whole genome shotgun (WGS) entry which is preliminary data.</text>
</comment>
<accession>A0AAD7GKG0</accession>
<evidence type="ECO:0000313" key="2">
    <source>
        <dbReference type="EMBL" id="KAJ7699260.1"/>
    </source>
</evidence>
<reference evidence="2" key="1">
    <citation type="submission" date="2023-03" db="EMBL/GenBank/DDBJ databases">
        <title>Massive genome expansion in bonnet fungi (Mycena s.s.) driven by repeated elements and novel gene families across ecological guilds.</title>
        <authorList>
            <consortium name="Lawrence Berkeley National Laboratory"/>
            <person name="Harder C.B."/>
            <person name="Miyauchi S."/>
            <person name="Viragh M."/>
            <person name="Kuo A."/>
            <person name="Thoen E."/>
            <person name="Andreopoulos B."/>
            <person name="Lu D."/>
            <person name="Skrede I."/>
            <person name="Drula E."/>
            <person name="Henrissat B."/>
            <person name="Morin E."/>
            <person name="Kohler A."/>
            <person name="Barry K."/>
            <person name="LaButti K."/>
            <person name="Morin E."/>
            <person name="Salamov A."/>
            <person name="Lipzen A."/>
            <person name="Mereny Z."/>
            <person name="Hegedus B."/>
            <person name="Baldrian P."/>
            <person name="Stursova M."/>
            <person name="Weitz H."/>
            <person name="Taylor A."/>
            <person name="Grigoriev I.V."/>
            <person name="Nagy L.G."/>
            <person name="Martin F."/>
            <person name="Kauserud H."/>
        </authorList>
    </citation>
    <scope>NUCLEOTIDE SEQUENCE</scope>
    <source>
        <strain evidence="2">CBHHK067</strain>
    </source>
</reference>
<feature type="region of interest" description="Disordered" evidence="1">
    <location>
        <begin position="552"/>
        <end position="618"/>
    </location>
</feature>
<gene>
    <name evidence="2" type="ORF">B0H17DRAFT_1129330</name>
</gene>
<evidence type="ECO:0000313" key="3">
    <source>
        <dbReference type="Proteomes" id="UP001221757"/>
    </source>
</evidence>
<organism evidence="2 3">
    <name type="scientific">Mycena rosella</name>
    <name type="common">Pink bonnet</name>
    <name type="synonym">Agaricus rosellus</name>
    <dbReference type="NCBI Taxonomy" id="1033263"/>
    <lineage>
        <taxon>Eukaryota</taxon>
        <taxon>Fungi</taxon>
        <taxon>Dikarya</taxon>
        <taxon>Basidiomycota</taxon>
        <taxon>Agaricomycotina</taxon>
        <taxon>Agaricomycetes</taxon>
        <taxon>Agaricomycetidae</taxon>
        <taxon>Agaricales</taxon>
        <taxon>Marasmiineae</taxon>
        <taxon>Mycenaceae</taxon>
        <taxon>Mycena</taxon>
    </lineage>
</organism>
<feature type="compositionally biased region" description="Polar residues" evidence="1">
    <location>
        <begin position="131"/>
        <end position="142"/>
    </location>
</feature>
<proteinExistence type="predicted"/>
<dbReference type="AlphaFoldDB" id="A0AAD7GKG0"/>
<name>A0AAD7GKG0_MYCRO</name>